<comment type="catalytic activity">
    <reaction evidence="8">
        <text>L-aspartyl-L-lysine(out) = L-aspartyl-L-lysine(in)</text>
        <dbReference type="Rhea" id="RHEA:79411"/>
        <dbReference type="ChEBI" id="CHEBI:229953"/>
    </reaction>
</comment>
<evidence type="ECO:0000256" key="20">
    <source>
        <dbReference type="SAM" id="Phobius"/>
    </source>
</evidence>
<evidence type="ECO:0000256" key="9">
    <source>
        <dbReference type="ARBA" id="ARBA00044899"/>
    </source>
</evidence>
<dbReference type="InterPro" id="IPR011701">
    <property type="entry name" value="MFS"/>
</dbReference>
<dbReference type="AlphaFoldDB" id="A0A068S7Y3"/>
<accession>A0A068S7Y3</accession>
<comment type="catalytic activity">
    <reaction evidence="4">
        <text>L-alpha-aminoacyl-L-arginine(out) = L-alpha-aminoacyl-L-arginine(in)</text>
        <dbReference type="Rhea" id="RHEA:79367"/>
        <dbReference type="ChEBI" id="CHEBI:229968"/>
    </reaction>
</comment>
<comment type="catalytic activity">
    <reaction evidence="6">
        <text>L-lysyl-L-alpha-amino acid(out) = L-lysyl-L-alpha-amino acid(in)</text>
        <dbReference type="Rhea" id="RHEA:79387"/>
        <dbReference type="ChEBI" id="CHEBI:229965"/>
    </reaction>
</comment>
<comment type="function">
    <text evidence="17">Lysosomal dipeptide uniporter that selectively exports lysine, arginine or histidine-containing dipeptides with a net positive charge from the lysosome lumen into the cytosol. Could play a role in a specific type of protein O-glycosylation indirectly regulating macrophages migration and tissue invasion. Also essential for liver homeostasis.</text>
</comment>
<keyword evidence="20" id="KW-0472">Membrane</keyword>
<dbReference type="PANTHER" id="PTHR23512:SF12">
    <property type="entry name" value="TRANSPORTER, PUTATIVE (AFU_ORTHOLOGUE AFUA_4G00260)-RELATED"/>
    <property type="match status" value="1"/>
</dbReference>
<evidence type="ECO:0000256" key="12">
    <source>
        <dbReference type="ARBA" id="ARBA00044912"/>
    </source>
</evidence>
<feature type="transmembrane region" description="Helical" evidence="20">
    <location>
        <begin position="417"/>
        <end position="437"/>
    </location>
</feature>
<evidence type="ECO:0000313" key="23">
    <source>
        <dbReference type="Proteomes" id="UP000027586"/>
    </source>
</evidence>
<evidence type="ECO:0000256" key="8">
    <source>
        <dbReference type="ARBA" id="ARBA00044898"/>
    </source>
</evidence>
<evidence type="ECO:0000256" key="15">
    <source>
        <dbReference type="ARBA" id="ARBA00044985"/>
    </source>
</evidence>
<comment type="catalytic activity">
    <reaction evidence="9">
        <text>L-arginyl-L-alpha-amino acid(out) = L-arginyl-L-alpha-amino acid(in)</text>
        <dbReference type="Rhea" id="RHEA:79371"/>
        <dbReference type="ChEBI" id="CHEBI:84315"/>
    </reaction>
</comment>
<evidence type="ECO:0000313" key="22">
    <source>
        <dbReference type="EMBL" id="CDH57922.1"/>
    </source>
</evidence>
<comment type="catalytic activity">
    <reaction evidence="12">
        <text>L-histidyl-L-alpha-amino acid(out) = L-histidyl-L-alpha-amino acid(in)</text>
        <dbReference type="Rhea" id="RHEA:79379"/>
        <dbReference type="ChEBI" id="CHEBI:229964"/>
    </reaction>
</comment>
<dbReference type="STRING" id="1263082.A0A068S7Y3"/>
<feature type="transmembrane region" description="Helical" evidence="20">
    <location>
        <begin position="597"/>
        <end position="618"/>
    </location>
</feature>
<reference evidence="22" key="1">
    <citation type="submission" date="2013-08" db="EMBL/GenBank/DDBJ databases">
        <title>Gene expansion shapes genome architecture in the human pathogen Lichtheimia corymbifera: an evolutionary genomics analysis in the ancient terrestrial Mucorales (Mucoromycotina).</title>
        <authorList>
            <person name="Schwartze V.U."/>
            <person name="Winter S."/>
            <person name="Shelest E."/>
            <person name="Marcet-Houben M."/>
            <person name="Horn F."/>
            <person name="Wehner S."/>
            <person name="Hoffmann K."/>
            <person name="Riege K."/>
            <person name="Sammeth M."/>
            <person name="Nowrousian M."/>
            <person name="Valiante V."/>
            <person name="Linde J."/>
            <person name="Jacobsen I.D."/>
            <person name="Marz M."/>
            <person name="Brakhage A.A."/>
            <person name="Gabaldon T."/>
            <person name="Bocker S."/>
            <person name="Voigt K."/>
        </authorList>
    </citation>
    <scope>NUCLEOTIDE SEQUENCE [LARGE SCALE GENOMIC DNA]</scope>
    <source>
        <strain evidence="22">FSU 9682</strain>
    </source>
</reference>
<comment type="catalytic activity">
    <reaction evidence="14">
        <text>L-lysyl-glycine(out) = L-lysyl-glycine(in)</text>
        <dbReference type="Rhea" id="RHEA:79407"/>
        <dbReference type="ChEBI" id="CHEBI:191202"/>
    </reaction>
</comment>
<evidence type="ECO:0000256" key="10">
    <source>
        <dbReference type="ARBA" id="ARBA00044900"/>
    </source>
</evidence>
<keyword evidence="20" id="KW-0812">Transmembrane</keyword>
<evidence type="ECO:0000259" key="21">
    <source>
        <dbReference type="PROSITE" id="PS50850"/>
    </source>
</evidence>
<feature type="transmembrane region" description="Helical" evidence="20">
    <location>
        <begin position="376"/>
        <end position="397"/>
    </location>
</feature>
<evidence type="ECO:0000256" key="5">
    <source>
        <dbReference type="ARBA" id="ARBA00044884"/>
    </source>
</evidence>
<keyword evidence="23" id="KW-1185">Reference proteome</keyword>
<comment type="catalytic activity">
    <reaction evidence="11">
        <text>L-arginyl-glycine(out) = L-arginyl-glycine(in)</text>
        <dbReference type="Rhea" id="RHEA:79391"/>
        <dbReference type="ChEBI" id="CHEBI:229955"/>
    </reaction>
</comment>
<gene>
    <name evidence="22" type="ORF">LCOR_08808.1</name>
</gene>
<feature type="region of interest" description="Disordered" evidence="19">
    <location>
        <begin position="125"/>
        <end position="151"/>
    </location>
</feature>
<comment type="catalytic activity">
    <reaction evidence="10">
        <text>L-lysyl-L-lysine(out) = L-lysyl-L-lysine(in)</text>
        <dbReference type="Rhea" id="RHEA:79403"/>
        <dbReference type="ChEBI" id="CHEBI:229956"/>
    </reaction>
</comment>
<comment type="caution">
    <text evidence="22">The sequence shown here is derived from an EMBL/GenBank/DDBJ whole genome shotgun (WGS) entry which is preliminary data.</text>
</comment>
<feature type="transmembrane region" description="Helical" evidence="20">
    <location>
        <begin position="207"/>
        <end position="230"/>
    </location>
</feature>
<dbReference type="OrthoDB" id="424834at2759"/>
<evidence type="ECO:0000256" key="11">
    <source>
        <dbReference type="ARBA" id="ARBA00044903"/>
    </source>
</evidence>
<organism evidence="22 23">
    <name type="scientific">Lichtheimia corymbifera JMRC:FSU:9682</name>
    <dbReference type="NCBI Taxonomy" id="1263082"/>
    <lineage>
        <taxon>Eukaryota</taxon>
        <taxon>Fungi</taxon>
        <taxon>Fungi incertae sedis</taxon>
        <taxon>Mucoromycota</taxon>
        <taxon>Mucoromycotina</taxon>
        <taxon>Mucoromycetes</taxon>
        <taxon>Mucorales</taxon>
        <taxon>Lichtheimiaceae</taxon>
        <taxon>Lichtheimia</taxon>
    </lineage>
</organism>
<dbReference type="VEuPathDB" id="FungiDB:LCOR_08808.1"/>
<sequence>MNTPFYAFDMLQPQTFAAQKDRTNRVMDHLYQTCGFAIFKTRIHDFIEAGNTKQLPLFIRSHSLSDAEPRLWALKMVCCMMHVNKSLYDTLLPLLHLHAMSTSYKEERQPLLASQSQGTLYSIDSHSHVSSSSSSSSSSDHNNEQYYNDIDTKNEDRLTTQPWKYKAIALACALFLAVGSHFAAHTLGAMKNIIKEEFGITNSEYGVLQSSVSIVNTILPVFGGVFLDAFGTAKGSIITTALITIGNVLVSLSTHSKSMSTMVMGRILYGIGSGNVVIVQETILCQWFHGRDLAGVIGFMLTVSRLASFMAQATVIPIAESTGWYGYGFWFSALLCLFSLVINLVYLGLMKHLGMRQQQQHNNVTRSKRVFSWSKLLYLPHSYWLIAAMEFLLGGAWGCWLHINSEFVKMRFGYDNAKAAATASVAQVLPIFLMPVLGVCVDRYGKRSWMILASGLSFLLSMALLGYTYLSPAVGMLLFSMSLALGPVGLVSSVPIILPLSLVGTGMGLIKSCTNIGATLFDIATGLFQDQDQNQGYDGVMIFFLCIGLLASFGGVVLYLLDWRIYSSILQQPASARNNSKTEAETLAEKRPIAGNWVYGGVYLLLASMSWVLFFRFVL</sequence>
<evidence type="ECO:0000256" key="16">
    <source>
        <dbReference type="ARBA" id="ARBA00045018"/>
    </source>
</evidence>
<name>A0A068S7Y3_9FUNG</name>
<comment type="subcellular location">
    <subcellularLocation>
        <location evidence="1">Membrane</location>
        <topology evidence="1">Multi-pass membrane protein</topology>
    </subcellularLocation>
</comment>
<keyword evidence="20" id="KW-1133">Transmembrane helix</keyword>
<evidence type="ECO:0000256" key="14">
    <source>
        <dbReference type="ARBA" id="ARBA00044924"/>
    </source>
</evidence>
<feature type="transmembrane region" description="Helical" evidence="20">
    <location>
        <begin position="167"/>
        <end position="187"/>
    </location>
</feature>
<feature type="transmembrane region" description="Helical" evidence="20">
    <location>
        <begin position="540"/>
        <end position="561"/>
    </location>
</feature>
<feature type="transmembrane region" description="Helical" evidence="20">
    <location>
        <begin position="509"/>
        <end position="528"/>
    </location>
</feature>
<evidence type="ECO:0000256" key="3">
    <source>
        <dbReference type="ARBA" id="ARBA00044878"/>
    </source>
</evidence>
<comment type="catalytic activity">
    <reaction evidence="3">
        <text>L-histidyl-glycine(out) = L-histidyl-glycine(in)</text>
        <dbReference type="Rhea" id="RHEA:79395"/>
        <dbReference type="ChEBI" id="CHEBI:229957"/>
    </reaction>
</comment>
<dbReference type="Gene3D" id="1.20.1250.20">
    <property type="entry name" value="MFS general substrate transporter like domains"/>
    <property type="match status" value="2"/>
</dbReference>
<dbReference type="SUPFAM" id="SSF103473">
    <property type="entry name" value="MFS general substrate transporter"/>
    <property type="match status" value="1"/>
</dbReference>
<evidence type="ECO:0000256" key="13">
    <source>
        <dbReference type="ARBA" id="ARBA00044919"/>
    </source>
</evidence>
<dbReference type="InterPro" id="IPR020846">
    <property type="entry name" value="MFS_dom"/>
</dbReference>
<feature type="transmembrane region" description="Helical" evidence="20">
    <location>
        <begin position="237"/>
        <end position="255"/>
    </location>
</feature>
<dbReference type="GO" id="GO:0022857">
    <property type="term" value="F:transmembrane transporter activity"/>
    <property type="evidence" value="ECO:0007669"/>
    <property type="project" value="InterPro"/>
</dbReference>
<evidence type="ECO:0000256" key="17">
    <source>
        <dbReference type="ARBA" id="ARBA00045709"/>
    </source>
</evidence>
<dbReference type="Proteomes" id="UP000027586">
    <property type="component" value="Unassembled WGS sequence"/>
</dbReference>
<feature type="domain" description="Major facilitator superfamily (MFS) profile" evidence="21">
    <location>
        <begin position="166"/>
        <end position="566"/>
    </location>
</feature>
<comment type="catalytic activity">
    <reaction evidence="7">
        <text>L-alpha-aminoacyl-L-lysine(out) = L-alpha-aminoacyl-L-lysine(in)</text>
        <dbReference type="Rhea" id="RHEA:79383"/>
        <dbReference type="ChEBI" id="CHEBI:229966"/>
    </reaction>
</comment>
<dbReference type="InterPro" id="IPR052187">
    <property type="entry name" value="MFSD1"/>
</dbReference>
<feature type="transmembrane region" description="Helical" evidence="20">
    <location>
        <begin position="324"/>
        <end position="349"/>
    </location>
</feature>
<feature type="transmembrane region" description="Helical" evidence="20">
    <location>
        <begin position="449"/>
        <end position="470"/>
    </location>
</feature>
<comment type="catalytic activity">
    <reaction evidence="5">
        <text>L-alpha-aminoacyl-L-histidine(out) = L-alpha-aminoacyl-L-histidine(in)</text>
        <dbReference type="Rhea" id="RHEA:79375"/>
        <dbReference type="ChEBI" id="CHEBI:229967"/>
    </reaction>
</comment>
<comment type="catalytic activity">
    <reaction evidence="2">
        <text>L-lysyl-L-alanine(out) = L-lysyl-L-alanine(in)</text>
        <dbReference type="Rhea" id="RHEA:79399"/>
        <dbReference type="ChEBI" id="CHEBI:229954"/>
    </reaction>
</comment>
<dbReference type="InterPro" id="IPR036259">
    <property type="entry name" value="MFS_trans_sf"/>
</dbReference>
<evidence type="ECO:0000256" key="7">
    <source>
        <dbReference type="ARBA" id="ARBA00044893"/>
    </source>
</evidence>
<evidence type="ECO:0000256" key="18">
    <source>
        <dbReference type="ARBA" id="ARBA00046376"/>
    </source>
</evidence>
<comment type="catalytic activity">
    <reaction evidence="13">
        <text>L-alanyl-L-lysine(out) = L-alanyl-L-lysine(in)</text>
        <dbReference type="Rhea" id="RHEA:79415"/>
        <dbReference type="ChEBI" id="CHEBI:192470"/>
    </reaction>
</comment>
<feature type="transmembrane region" description="Helical" evidence="20">
    <location>
        <begin position="296"/>
        <end position="318"/>
    </location>
</feature>
<evidence type="ECO:0000256" key="1">
    <source>
        <dbReference type="ARBA" id="ARBA00004141"/>
    </source>
</evidence>
<proteinExistence type="predicted"/>
<feature type="transmembrane region" description="Helical" evidence="20">
    <location>
        <begin position="476"/>
        <end position="497"/>
    </location>
</feature>
<comment type="subunit">
    <text evidence="18">Homodimer. Interacts with lysosomal protein GLMP (via lumenal domain); the interaction starts while both proteins are still in the endoplasmic reticulum and is required for stabilization of MFSD1 in lysosomes but has no direct effect on its targeting to lysosomes or transporter activity.</text>
</comment>
<dbReference type="PROSITE" id="PS50850">
    <property type="entry name" value="MFS"/>
    <property type="match status" value="1"/>
</dbReference>
<feature type="compositionally biased region" description="Low complexity" evidence="19">
    <location>
        <begin position="128"/>
        <end position="139"/>
    </location>
</feature>
<dbReference type="GO" id="GO:0016020">
    <property type="term" value="C:membrane"/>
    <property type="evidence" value="ECO:0007669"/>
    <property type="project" value="UniProtKB-SubCell"/>
</dbReference>
<dbReference type="PANTHER" id="PTHR23512">
    <property type="entry name" value="MAJOR FACILITATOR SUPERFAMILY DOMAIN-CONTAINING PROTEIN 1"/>
    <property type="match status" value="1"/>
</dbReference>
<evidence type="ECO:0000256" key="2">
    <source>
        <dbReference type="ARBA" id="ARBA00044876"/>
    </source>
</evidence>
<dbReference type="EMBL" id="CBTN010000050">
    <property type="protein sequence ID" value="CDH57922.1"/>
    <property type="molecule type" value="Genomic_DNA"/>
</dbReference>
<evidence type="ECO:0000256" key="4">
    <source>
        <dbReference type="ARBA" id="ARBA00044881"/>
    </source>
</evidence>
<dbReference type="Pfam" id="PF07690">
    <property type="entry name" value="MFS_1"/>
    <property type="match status" value="1"/>
</dbReference>
<evidence type="ECO:0000256" key="19">
    <source>
        <dbReference type="SAM" id="MobiDB-lite"/>
    </source>
</evidence>
<protein>
    <recommendedName>
        <fullName evidence="15">Lysosomal dipeptide transporter MFSD1</fullName>
    </recommendedName>
    <alternativeName>
        <fullName evidence="16">Major facilitator superfamily domain-containing protein 1</fullName>
    </alternativeName>
</protein>
<evidence type="ECO:0000256" key="6">
    <source>
        <dbReference type="ARBA" id="ARBA00044891"/>
    </source>
</evidence>